<dbReference type="GO" id="GO:0000712">
    <property type="term" value="P:resolution of meiotic recombination intermediates"/>
    <property type="evidence" value="ECO:0007669"/>
    <property type="project" value="TreeGrafter"/>
</dbReference>
<evidence type="ECO:0000256" key="3">
    <source>
        <dbReference type="SAM" id="MobiDB-lite"/>
    </source>
</evidence>
<evidence type="ECO:0000259" key="4">
    <source>
        <dbReference type="Pfam" id="PF08585"/>
    </source>
</evidence>
<feature type="domain" description="RecQ mediated genome instability protein 1 OB-fold" evidence="4">
    <location>
        <begin position="63"/>
        <end position="198"/>
    </location>
</feature>
<sequence>MQLVLPVRRYLTNRHITVPEDWLSACIDWVLSEYSQNNVPFIQEQVYQEWLHADLTELGTCCLPPQTQDQPSTTITGYFPLQMNLVRDISEPAYAQLLKVEGADTENTTVSATQNHMTQTAREKADRMLMLELTDGTTVVEGMEYRPAPNLSVNLSPGTKVLVYGTIKVRRGILFLTQQNITVLGGKVMDLLEKNDQRNTLIAALNTQDTDPQEQPRRYNYNNTQPGTRSSSTTMGTVGARSQSSSAASTALPTTTEDEEFDFFDDEIFESGFDQNMGLESELIQDPAVNHEFNEDLALENEFDEDLDEFMSQM</sequence>
<dbReference type="Pfam" id="PF08585">
    <property type="entry name" value="RMI1_N_C"/>
    <property type="match status" value="1"/>
</dbReference>
<dbReference type="AlphaFoldDB" id="A0A0P4WAD2"/>
<dbReference type="InterPro" id="IPR042470">
    <property type="entry name" value="RMI1_N_C_sf"/>
</dbReference>
<evidence type="ECO:0000256" key="1">
    <source>
        <dbReference type="ARBA" id="ARBA00006395"/>
    </source>
</evidence>
<protein>
    <recommendedName>
        <fullName evidence="2">RecQ-mediated genome instability protein 1</fullName>
    </recommendedName>
</protein>
<feature type="region of interest" description="Disordered" evidence="3">
    <location>
        <begin position="207"/>
        <end position="257"/>
    </location>
</feature>
<feature type="compositionally biased region" description="Polar residues" evidence="3">
    <location>
        <begin position="220"/>
        <end position="236"/>
    </location>
</feature>
<dbReference type="GO" id="GO:0031422">
    <property type="term" value="C:RecQ family helicase-topoisomerase III complex"/>
    <property type="evidence" value="ECO:0007669"/>
    <property type="project" value="TreeGrafter"/>
</dbReference>
<proteinExistence type="inferred from homology"/>
<dbReference type="Gene3D" id="2.40.50.770">
    <property type="entry name" value="RecQ-mediated genome instability protein Rmi1, C-terminal domain"/>
    <property type="match status" value="1"/>
</dbReference>
<dbReference type="FunFam" id="2.40.50.770:FF:000002">
    <property type="entry name" value="recQ-mediated genome instability protein 1"/>
    <property type="match status" value="1"/>
</dbReference>
<organism evidence="6">
    <name type="scientific">Scylla olivacea</name>
    <name type="common">Orange mud crab</name>
    <name type="synonym">Cancer olivacea</name>
    <dbReference type="NCBI Taxonomy" id="85551"/>
    <lineage>
        <taxon>Eukaryota</taxon>
        <taxon>Metazoa</taxon>
        <taxon>Ecdysozoa</taxon>
        <taxon>Arthropoda</taxon>
        <taxon>Crustacea</taxon>
        <taxon>Multicrustacea</taxon>
        <taxon>Malacostraca</taxon>
        <taxon>Eumalacostraca</taxon>
        <taxon>Eucarida</taxon>
        <taxon>Decapoda</taxon>
        <taxon>Pleocyemata</taxon>
        <taxon>Brachyura</taxon>
        <taxon>Eubrachyura</taxon>
        <taxon>Portunoidea</taxon>
        <taxon>Portunidae</taxon>
        <taxon>Portuninae</taxon>
        <taxon>Scylla</taxon>
    </lineage>
</organism>
<dbReference type="InterPro" id="IPR044881">
    <property type="entry name" value="RMI1_N_N_sf"/>
</dbReference>
<dbReference type="PANTHER" id="PTHR14790:SF15">
    <property type="entry name" value="RECQ-MEDIATED GENOME INSTABILITY PROTEIN 1"/>
    <property type="match status" value="1"/>
</dbReference>
<dbReference type="InterPro" id="IPR049363">
    <property type="entry name" value="RMI1_N"/>
</dbReference>
<evidence type="ECO:0000256" key="2">
    <source>
        <dbReference type="ARBA" id="ARBA00018987"/>
    </source>
</evidence>
<dbReference type="GO" id="GO:0016604">
    <property type="term" value="C:nuclear body"/>
    <property type="evidence" value="ECO:0007669"/>
    <property type="project" value="TreeGrafter"/>
</dbReference>
<dbReference type="EMBL" id="GDRN01074586">
    <property type="protein sequence ID" value="JAI63217.1"/>
    <property type="molecule type" value="Transcribed_RNA"/>
</dbReference>
<accession>A0A0P4WAD2</accession>
<dbReference type="Pfam" id="PF21000">
    <property type="entry name" value="RMI1_N_N"/>
    <property type="match status" value="1"/>
</dbReference>
<evidence type="ECO:0000313" key="6">
    <source>
        <dbReference type="EMBL" id="JAI63217.1"/>
    </source>
</evidence>
<feature type="compositionally biased region" description="Low complexity" evidence="3">
    <location>
        <begin position="240"/>
        <end position="255"/>
    </location>
</feature>
<dbReference type="Gene3D" id="1.10.8.1020">
    <property type="entry name" value="RecQ-mediated genome instability protein 1, N-terminal domain"/>
    <property type="match status" value="1"/>
</dbReference>
<reference evidence="6" key="1">
    <citation type="submission" date="2015-09" db="EMBL/GenBank/DDBJ databases">
        <title>Scylla olivacea transcriptome.</title>
        <authorList>
            <person name="Ikhwanuddin M."/>
        </authorList>
    </citation>
    <scope>NUCLEOTIDE SEQUENCE</scope>
</reference>
<comment type="similarity">
    <text evidence="1">Belongs to the RMI1 family.</text>
</comment>
<name>A0A0P4WAD2_SCYOL</name>
<dbReference type="GO" id="GO:0000724">
    <property type="term" value="P:double-strand break repair via homologous recombination"/>
    <property type="evidence" value="ECO:0007669"/>
    <property type="project" value="TreeGrafter"/>
</dbReference>
<evidence type="ECO:0000259" key="5">
    <source>
        <dbReference type="Pfam" id="PF21000"/>
    </source>
</evidence>
<dbReference type="SMART" id="SM01161">
    <property type="entry name" value="DUF1767"/>
    <property type="match status" value="1"/>
</dbReference>
<feature type="domain" description="RMI1 N-terminal" evidence="5">
    <location>
        <begin position="11"/>
        <end position="57"/>
    </location>
</feature>
<dbReference type="InterPro" id="IPR013894">
    <property type="entry name" value="RMI1_OB"/>
</dbReference>
<dbReference type="PANTHER" id="PTHR14790">
    <property type="entry name" value="RECQ-MEDIATED GENOME INSTABILITY PROTEIN 1 RMI1"/>
    <property type="match status" value="1"/>
</dbReference>